<organism evidence="6 7">
    <name type="scientific">Cladophialophora chaetospira</name>
    <dbReference type="NCBI Taxonomy" id="386627"/>
    <lineage>
        <taxon>Eukaryota</taxon>
        <taxon>Fungi</taxon>
        <taxon>Dikarya</taxon>
        <taxon>Ascomycota</taxon>
        <taxon>Pezizomycotina</taxon>
        <taxon>Eurotiomycetes</taxon>
        <taxon>Chaetothyriomycetidae</taxon>
        <taxon>Chaetothyriales</taxon>
        <taxon>Herpotrichiellaceae</taxon>
        <taxon>Cladophialophora</taxon>
    </lineage>
</organism>
<dbReference type="Pfam" id="PF01764">
    <property type="entry name" value="Lipase_3"/>
    <property type="match status" value="1"/>
</dbReference>
<evidence type="ECO:0000259" key="5">
    <source>
        <dbReference type="Pfam" id="PF01764"/>
    </source>
</evidence>
<evidence type="ECO:0000313" key="7">
    <source>
        <dbReference type="Proteomes" id="UP001172673"/>
    </source>
</evidence>
<dbReference type="Proteomes" id="UP001172673">
    <property type="component" value="Unassembled WGS sequence"/>
</dbReference>
<accession>A0AA38XJ20</accession>
<dbReference type="GO" id="GO:0006629">
    <property type="term" value="P:lipid metabolic process"/>
    <property type="evidence" value="ECO:0007669"/>
    <property type="project" value="InterPro"/>
</dbReference>
<proteinExistence type="inferred from homology"/>
<evidence type="ECO:0000256" key="3">
    <source>
        <dbReference type="ARBA" id="ARBA00048461"/>
    </source>
</evidence>
<comment type="similarity">
    <text evidence="1">Belongs to the AB hydrolase superfamily. Lipase family. Class 3 subfamily.</text>
</comment>
<evidence type="ECO:0000256" key="4">
    <source>
        <dbReference type="SAM" id="Phobius"/>
    </source>
</evidence>
<keyword evidence="4" id="KW-0812">Transmembrane</keyword>
<dbReference type="InterPro" id="IPR029058">
    <property type="entry name" value="AB_hydrolase_fold"/>
</dbReference>
<dbReference type="InterPro" id="IPR051218">
    <property type="entry name" value="Sec_MonoDiacylglyc_Lipase"/>
</dbReference>
<dbReference type="SUPFAM" id="SSF53474">
    <property type="entry name" value="alpha/beta-Hydrolases"/>
    <property type="match status" value="1"/>
</dbReference>
<dbReference type="PANTHER" id="PTHR45856">
    <property type="entry name" value="ALPHA/BETA-HYDROLASES SUPERFAMILY PROTEIN"/>
    <property type="match status" value="1"/>
</dbReference>
<keyword evidence="7" id="KW-1185">Reference proteome</keyword>
<protein>
    <recommendedName>
        <fullName evidence="5">Fungal lipase-type domain-containing protein</fullName>
    </recommendedName>
</protein>
<dbReference type="EMBL" id="JAPDRK010000003">
    <property type="protein sequence ID" value="KAJ9614400.1"/>
    <property type="molecule type" value="Genomic_DNA"/>
</dbReference>
<dbReference type="Gene3D" id="3.40.50.1820">
    <property type="entry name" value="alpha/beta hydrolase"/>
    <property type="match status" value="1"/>
</dbReference>
<evidence type="ECO:0000256" key="2">
    <source>
        <dbReference type="ARBA" id="ARBA00047591"/>
    </source>
</evidence>
<keyword evidence="4" id="KW-1133">Transmembrane helix</keyword>
<comment type="caution">
    <text evidence="6">The sequence shown here is derived from an EMBL/GenBank/DDBJ whole genome shotgun (WGS) entry which is preliminary data.</text>
</comment>
<feature type="domain" description="Fungal lipase-type" evidence="5">
    <location>
        <begin position="232"/>
        <end position="386"/>
    </location>
</feature>
<dbReference type="InterPro" id="IPR002921">
    <property type="entry name" value="Fungal_lipase-type"/>
</dbReference>
<keyword evidence="4" id="KW-0472">Membrane</keyword>
<dbReference type="AlphaFoldDB" id="A0AA38XJ20"/>
<dbReference type="PANTHER" id="PTHR45856:SF24">
    <property type="entry name" value="FUNGAL LIPASE-LIKE DOMAIN-CONTAINING PROTEIN"/>
    <property type="match status" value="1"/>
</dbReference>
<evidence type="ECO:0000313" key="6">
    <source>
        <dbReference type="EMBL" id="KAJ9614400.1"/>
    </source>
</evidence>
<feature type="transmembrane region" description="Helical" evidence="4">
    <location>
        <begin position="450"/>
        <end position="475"/>
    </location>
</feature>
<comment type="catalytic activity">
    <reaction evidence="2">
        <text>a diacylglycerol + H2O = a monoacylglycerol + a fatty acid + H(+)</text>
        <dbReference type="Rhea" id="RHEA:32731"/>
        <dbReference type="ChEBI" id="CHEBI:15377"/>
        <dbReference type="ChEBI" id="CHEBI:15378"/>
        <dbReference type="ChEBI" id="CHEBI:17408"/>
        <dbReference type="ChEBI" id="CHEBI:18035"/>
        <dbReference type="ChEBI" id="CHEBI:28868"/>
    </reaction>
</comment>
<name>A0AA38XJ20_9EURO</name>
<comment type="catalytic activity">
    <reaction evidence="3">
        <text>a monoacylglycerol + H2O = glycerol + a fatty acid + H(+)</text>
        <dbReference type="Rhea" id="RHEA:15245"/>
        <dbReference type="ChEBI" id="CHEBI:15377"/>
        <dbReference type="ChEBI" id="CHEBI:15378"/>
        <dbReference type="ChEBI" id="CHEBI:17408"/>
        <dbReference type="ChEBI" id="CHEBI:17754"/>
        <dbReference type="ChEBI" id="CHEBI:28868"/>
    </reaction>
</comment>
<sequence length="547" mass="63241">MAQPPLLQQLRISADKIILCAKLSEFAYQSATPSKKISVDDNEARGKLFDLLGVDGRQPRGPIGHQPGTFARFASHSWWRSEKNQFNWFRSQAYFYQYFDQVDDVNRIVLAFRGTWNDGNASMTRYSTPDPGASWWAKRGPPAWYNWLSLSFPPSNIGLSDFYYDAIIVRIPYTDGTVWKWWAYWGAMVLERTRLWFLTWLFYPMRASAADWISRPNHDRIATSNPSRRVVDTDHGDVHLGFWSLWASPEGFAGYDRSGDLPTSAEKRRLLLKVQEALDAGLEGKQTEILVVGHSLGGAVSCFAALDLVRRLEHGEQGDEKIFGPRPVQDVKIFHATFGAPPVGDADFQRFFNSHFNQQDLNPPKNQSQHKSWSIYHQRDLVASIFAYCGTKTLVKRLGWWGDWRGVGHRVRLTHLVASPDNERNWLERIWDCISYYGRLTLFGFLTFDLLAFLYVSSWILGIPAALIYYPWYLLRYFVLNPRPREITMPEHGWGGGRRSRDPPPSQPVDTEYHSLHRYIELMVADRFQTRETQIMRWDALEGEVPM</sequence>
<evidence type="ECO:0000256" key="1">
    <source>
        <dbReference type="ARBA" id="ARBA00043996"/>
    </source>
</evidence>
<gene>
    <name evidence="6" type="ORF">H2200_002536</name>
</gene>
<reference evidence="6" key="1">
    <citation type="submission" date="2022-10" db="EMBL/GenBank/DDBJ databases">
        <title>Culturing micro-colonial fungi from biological soil crusts in the Mojave desert and describing Neophaeococcomyces mojavensis, and introducing the new genera and species Taxawa tesnikishii.</title>
        <authorList>
            <person name="Kurbessoian T."/>
            <person name="Stajich J.E."/>
        </authorList>
    </citation>
    <scope>NUCLEOTIDE SEQUENCE</scope>
    <source>
        <strain evidence="6">TK_41</strain>
    </source>
</reference>